<organism evidence="13 14">
    <name type="scientific">Homarus americanus</name>
    <name type="common">American lobster</name>
    <dbReference type="NCBI Taxonomy" id="6706"/>
    <lineage>
        <taxon>Eukaryota</taxon>
        <taxon>Metazoa</taxon>
        <taxon>Ecdysozoa</taxon>
        <taxon>Arthropoda</taxon>
        <taxon>Crustacea</taxon>
        <taxon>Multicrustacea</taxon>
        <taxon>Malacostraca</taxon>
        <taxon>Eumalacostraca</taxon>
        <taxon>Eucarida</taxon>
        <taxon>Decapoda</taxon>
        <taxon>Pleocyemata</taxon>
        <taxon>Astacidea</taxon>
        <taxon>Nephropoidea</taxon>
        <taxon>Nephropidae</taxon>
        <taxon>Homarus</taxon>
    </lineage>
</organism>
<evidence type="ECO:0000313" key="14">
    <source>
        <dbReference type="Proteomes" id="UP000747542"/>
    </source>
</evidence>
<evidence type="ECO:0000256" key="4">
    <source>
        <dbReference type="ARBA" id="ARBA00022490"/>
    </source>
</evidence>
<keyword evidence="8" id="KW-0458">Lysosome</keyword>
<comment type="subcellular location">
    <subcellularLocation>
        <location evidence="2">Cytoplasm</location>
        <location evidence="2">Perinuclear region</location>
    </subcellularLocation>
    <subcellularLocation>
        <location evidence="1">Lysosome membrane</location>
        <topology evidence="1">Multi-pass membrane protein</topology>
    </subcellularLocation>
</comment>
<dbReference type="InterPro" id="IPR019317">
    <property type="entry name" value="BRI3"/>
</dbReference>
<proteinExistence type="inferred from homology"/>
<name>A0A8J5TKU2_HOMAM</name>
<gene>
    <name evidence="13" type="primary">Bri3-L4</name>
    <name evidence="13" type="ORF">Hamer_G009245</name>
</gene>
<protein>
    <recommendedName>
        <fullName evidence="9">Membrane protein BRI3</fullName>
    </recommendedName>
    <alternativeName>
        <fullName evidence="10">Brain protein I3</fullName>
    </alternativeName>
</protein>
<evidence type="ECO:0000256" key="8">
    <source>
        <dbReference type="ARBA" id="ARBA00023228"/>
    </source>
</evidence>
<comment type="subunit">
    <text evidence="11">Interacts with BRI3BP. Interacts with MGAT1 and IFITM3.</text>
</comment>
<evidence type="ECO:0000256" key="12">
    <source>
        <dbReference type="SAM" id="Phobius"/>
    </source>
</evidence>
<accession>A0A8J5TKU2</accession>
<dbReference type="PANTHER" id="PTHR13551:SF1">
    <property type="entry name" value="MEMBRANE PROTEIN BRI3"/>
    <property type="match status" value="1"/>
</dbReference>
<feature type="non-terminal residue" evidence="13">
    <location>
        <position position="102"/>
    </location>
</feature>
<keyword evidence="5 12" id="KW-0812">Transmembrane</keyword>
<reference evidence="13" key="1">
    <citation type="journal article" date="2021" name="Sci. Adv.">
        <title>The American lobster genome reveals insights on longevity, neural, and immune adaptations.</title>
        <authorList>
            <person name="Polinski J.M."/>
            <person name="Zimin A.V."/>
            <person name="Clark K.F."/>
            <person name="Kohn A.B."/>
            <person name="Sadowski N."/>
            <person name="Timp W."/>
            <person name="Ptitsyn A."/>
            <person name="Khanna P."/>
            <person name="Romanova D.Y."/>
            <person name="Williams P."/>
            <person name="Greenwood S.J."/>
            <person name="Moroz L.L."/>
            <person name="Walt D.R."/>
            <person name="Bodnar A.G."/>
        </authorList>
    </citation>
    <scope>NUCLEOTIDE SEQUENCE</scope>
    <source>
        <strain evidence="13">GMGI-L3</strain>
    </source>
</reference>
<keyword evidence="14" id="KW-1185">Reference proteome</keyword>
<evidence type="ECO:0000256" key="10">
    <source>
        <dbReference type="ARBA" id="ARBA00035449"/>
    </source>
</evidence>
<comment type="similarity">
    <text evidence="3">Belongs to the BRI3 family.</text>
</comment>
<evidence type="ECO:0000256" key="5">
    <source>
        <dbReference type="ARBA" id="ARBA00022692"/>
    </source>
</evidence>
<keyword evidence="4" id="KW-0963">Cytoplasm</keyword>
<dbReference type="Proteomes" id="UP000747542">
    <property type="component" value="Unassembled WGS sequence"/>
</dbReference>
<evidence type="ECO:0000256" key="7">
    <source>
        <dbReference type="ARBA" id="ARBA00023136"/>
    </source>
</evidence>
<evidence type="ECO:0000256" key="9">
    <source>
        <dbReference type="ARBA" id="ARBA00035284"/>
    </source>
</evidence>
<evidence type="ECO:0000256" key="2">
    <source>
        <dbReference type="ARBA" id="ARBA00004556"/>
    </source>
</evidence>
<dbReference type="AlphaFoldDB" id="A0A8J5TKU2"/>
<keyword evidence="7 12" id="KW-0472">Membrane</keyword>
<evidence type="ECO:0000256" key="1">
    <source>
        <dbReference type="ARBA" id="ARBA00004155"/>
    </source>
</evidence>
<keyword evidence="6 12" id="KW-1133">Transmembrane helix</keyword>
<evidence type="ECO:0000256" key="6">
    <source>
        <dbReference type="ARBA" id="ARBA00022989"/>
    </source>
</evidence>
<evidence type="ECO:0000256" key="3">
    <source>
        <dbReference type="ARBA" id="ARBA00008090"/>
    </source>
</evidence>
<dbReference type="GO" id="GO:0048471">
    <property type="term" value="C:perinuclear region of cytoplasm"/>
    <property type="evidence" value="ECO:0007669"/>
    <property type="project" value="UniProtKB-SubCell"/>
</dbReference>
<evidence type="ECO:0000313" key="13">
    <source>
        <dbReference type="EMBL" id="KAG7176430.1"/>
    </source>
</evidence>
<sequence length="102" mass="11843">MIRVQQVISRRIVNVTVQPLLGHTRCVGGPITHFACRQQQRQKQRGNCPNCRRGNLRWVFTRLGIFAAIFLFPLGLMVLFCQQKQLCPMCRYEHGRNWFAGA</sequence>
<feature type="transmembrane region" description="Helical" evidence="12">
    <location>
        <begin position="59"/>
        <end position="80"/>
    </location>
</feature>
<dbReference type="PANTHER" id="PTHR13551">
    <property type="entry name" value="BRAIN PROTEIN I3"/>
    <property type="match status" value="1"/>
</dbReference>
<evidence type="ECO:0000256" key="11">
    <source>
        <dbReference type="ARBA" id="ARBA00046593"/>
    </source>
</evidence>
<comment type="caution">
    <text evidence="13">The sequence shown here is derived from an EMBL/GenBank/DDBJ whole genome shotgun (WGS) entry which is preliminary data.</text>
</comment>
<dbReference type="GO" id="GO:0005765">
    <property type="term" value="C:lysosomal membrane"/>
    <property type="evidence" value="ECO:0007669"/>
    <property type="project" value="UniProtKB-SubCell"/>
</dbReference>
<dbReference type="EMBL" id="JAHLQT010003582">
    <property type="protein sequence ID" value="KAG7176430.1"/>
    <property type="molecule type" value="Genomic_DNA"/>
</dbReference>
<dbReference type="Pfam" id="PF10164">
    <property type="entry name" value="BRI3"/>
    <property type="match status" value="1"/>
</dbReference>